<gene>
    <name evidence="4" type="ORF">HDID_LOCUS5219</name>
</gene>
<dbReference type="InterPro" id="IPR020309">
    <property type="entry name" value="Smim-14"/>
</dbReference>
<keyword evidence="3" id="KW-0812">Transmembrane</keyword>
<evidence type="ECO:0000313" key="4">
    <source>
        <dbReference type="EMBL" id="VDL57537.1"/>
    </source>
</evidence>
<feature type="region of interest" description="Disordered" evidence="2">
    <location>
        <begin position="80"/>
        <end position="99"/>
    </location>
</feature>
<keyword evidence="3" id="KW-1133">Transmembrane helix</keyword>
<feature type="transmembrane region" description="Helical" evidence="3">
    <location>
        <begin position="53"/>
        <end position="73"/>
    </location>
</feature>
<accession>A0A0R3SJV7</accession>
<protein>
    <recommendedName>
        <fullName evidence="1">Small integral membrane protein 14</fullName>
    </recommendedName>
</protein>
<name>A0A0R3SJV7_HYMDI</name>
<dbReference type="STRING" id="6216.A0A0R3SJV7"/>
<reference evidence="4 5" key="2">
    <citation type="submission" date="2018-11" db="EMBL/GenBank/DDBJ databases">
        <authorList>
            <consortium name="Pathogen Informatics"/>
        </authorList>
    </citation>
    <scope>NUCLEOTIDE SEQUENCE [LARGE SCALE GENOMIC DNA]</scope>
</reference>
<dbReference type="WBParaSite" id="HDID_0000522201-mRNA-1">
    <property type="protein sequence ID" value="HDID_0000522201-mRNA-1"/>
    <property type="gene ID" value="HDID_0000522201"/>
</dbReference>
<dbReference type="Proteomes" id="UP000274504">
    <property type="component" value="Unassembled WGS sequence"/>
</dbReference>
<dbReference type="AlphaFoldDB" id="A0A0R3SJV7"/>
<evidence type="ECO:0000313" key="5">
    <source>
        <dbReference type="Proteomes" id="UP000274504"/>
    </source>
</evidence>
<evidence type="ECO:0000256" key="3">
    <source>
        <dbReference type="SAM" id="Phobius"/>
    </source>
</evidence>
<sequence>MTDNFDPCECIYNHESNMQRLLNMLRQSQTYCNDVMCQADPSSSLADQGDSSLTTPLLVMCAWAIAMAGVYAYRTFRSVQGVRKPDRSEDDDREPPSLY</sequence>
<dbReference type="Pfam" id="PF11027">
    <property type="entry name" value="DUF2615"/>
    <property type="match status" value="1"/>
</dbReference>
<reference evidence="6" key="1">
    <citation type="submission" date="2017-02" db="UniProtKB">
        <authorList>
            <consortium name="WormBaseParasite"/>
        </authorList>
    </citation>
    <scope>IDENTIFICATION</scope>
</reference>
<evidence type="ECO:0000313" key="6">
    <source>
        <dbReference type="WBParaSite" id="HDID_0000522201-mRNA-1"/>
    </source>
</evidence>
<dbReference type="PANTHER" id="PTHR31019">
    <property type="entry name" value="SMALL INTEGRAL MEMBRANE PROTEIN 14"/>
    <property type="match status" value="1"/>
</dbReference>
<proteinExistence type="predicted"/>
<dbReference type="GO" id="GO:0005783">
    <property type="term" value="C:endoplasmic reticulum"/>
    <property type="evidence" value="ECO:0007669"/>
    <property type="project" value="TreeGrafter"/>
</dbReference>
<dbReference type="OrthoDB" id="10054061at2759"/>
<evidence type="ECO:0000256" key="1">
    <source>
        <dbReference type="ARBA" id="ARBA00017902"/>
    </source>
</evidence>
<dbReference type="EMBL" id="UYSG01002491">
    <property type="protein sequence ID" value="VDL57537.1"/>
    <property type="molecule type" value="Genomic_DNA"/>
</dbReference>
<evidence type="ECO:0000256" key="2">
    <source>
        <dbReference type="SAM" id="MobiDB-lite"/>
    </source>
</evidence>
<dbReference type="PANTHER" id="PTHR31019:SF1">
    <property type="entry name" value="SMALL INTEGRAL MEMBRANE PROTEIN 14"/>
    <property type="match status" value="1"/>
</dbReference>
<organism evidence="6">
    <name type="scientific">Hymenolepis diminuta</name>
    <name type="common">Rat tapeworm</name>
    <dbReference type="NCBI Taxonomy" id="6216"/>
    <lineage>
        <taxon>Eukaryota</taxon>
        <taxon>Metazoa</taxon>
        <taxon>Spiralia</taxon>
        <taxon>Lophotrochozoa</taxon>
        <taxon>Platyhelminthes</taxon>
        <taxon>Cestoda</taxon>
        <taxon>Eucestoda</taxon>
        <taxon>Cyclophyllidea</taxon>
        <taxon>Hymenolepididae</taxon>
        <taxon>Hymenolepis</taxon>
    </lineage>
</organism>
<keyword evidence="3" id="KW-0472">Membrane</keyword>